<sequence length="368" mass="42306">MINEIIPLLFIVLFNLQLQAQSLKSKGFRVYIPNYAEQLAPRQSETYWAEVVLGPEEVLNFTKDEFQKGLQLEDFKEITGEQSPDMFFAINGISVDDLEVTGTIAPIAGDTYSINISPKDNKSVKLLFYYKEELTQLWQIPLLPKVDVQGNKIPITINFPEDEKEKYLMLESGRAVPDISPYMVEMYLDKKLGESFLSKIINTIQDIYDNNMVEIYTNFYFVKDKKNKALADETKDKLTEMSELSKASLSNLNAVRENKKEIDAHITYWKNLLPNYEDTSDKKIAKIRWGVLMNLSQLSLMVEDFKNANTYLNQASELDVKSNAVKQSQKDLGKLYSDYMLNYNEATGERKYSKGYEVSTSAKIIRVL</sequence>
<comment type="caution">
    <text evidence="1">The sequence shown here is derived from an EMBL/GenBank/DDBJ whole genome shotgun (WGS) entry which is preliminary data.</text>
</comment>
<evidence type="ECO:0000313" key="1">
    <source>
        <dbReference type="EMBL" id="KKO06146.1"/>
    </source>
</evidence>
<dbReference type="EMBL" id="LAZR01000017">
    <property type="protein sequence ID" value="KKO06146.1"/>
    <property type="molecule type" value="Genomic_DNA"/>
</dbReference>
<reference evidence="1" key="1">
    <citation type="journal article" date="2015" name="Nature">
        <title>Complex archaea that bridge the gap between prokaryotes and eukaryotes.</title>
        <authorList>
            <person name="Spang A."/>
            <person name="Saw J.H."/>
            <person name="Jorgensen S.L."/>
            <person name="Zaremba-Niedzwiedzka K."/>
            <person name="Martijn J."/>
            <person name="Lind A.E."/>
            <person name="van Eijk R."/>
            <person name="Schleper C."/>
            <person name="Guy L."/>
            <person name="Ettema T.J."/>
        </authorList>
    </citation>
    <scope>NUCLEOTIDE SEQUENCE</scope>
</reference>
<gene>
    <name evidence="1" type="ORF">LCGC14_0071600</name>
</gene>
<dbReference type="AlphaFoldDB" id="A0A0F9VLX7"/>
<proteinExistence type="predicted"/>
<protein>
    <submittedName>
        <fullName evidence="1">Uncharacterized protein</fullName>
    </submittedName>
</protein>
<accession>A0A0F9VLX7</accession>
<organism evidence="1">
    <name type="scientific">marine sediment metagenome</name>
    <dbReference type="NCBI Taxonomy" id="412755"/>
    <lineage>
        <taxon>unclassified sequences</taxon>
        <taxon>metagenomes</taxon>
        <taxon>ecological metagenomes</taxon>
    </lineage>
</organism>
<name>A0A0F9VLX7_9ZZZZ</name>